<feature type="non-terminal residue" evidence="1">
    <location>
        <position position="282"/>
    </location>
</feature>
<evidence type="ECO:0000313" key="2">
    <source>
        <dbReference type="Proteomes" id="UP000258309"/>
    </source>
</evidence>
<gene>
    <name evidence="1" type="ORF">B7463_g12481</name>
</gene>
<feature type="non-terminal residue" evidence="1">
    <location>
        <position position="1"/>
    </location>
</feature>
<dbReference type="EMBL" id="NCSJ02000576">
    <property type="protein sequence ID" value="RFU23858.1"/>
    <property type="molecule type" value="Genomic_DNA"/>
</dbReference>
<comment type="caution">
    <text evidence="1">The sequence shown here is derived from an EMBL/GenBank/DDBJ whole genome shotgun (WGS) entry which is preliminary data.</text>
</comment>
<keyword evidence="2" id="KW-1185">Reference proteome</keyword>
<protein>
    <submittedName>
        <fullName evidence="1">Uncharacterized protein</fullName>
    </submittedName>
</protein>
<evidence type="ECO:0000313" key="1">
    <source>
        <dbReference type="EMBL" id="RFU23858.1"/>
    </source>
</evidence>
<name>A0A3E2GS92_SCYLI</name>
<accession>A0A3E2GS92</accession>
<dbReference type="OrthoDB" id="3917713at2759"/>
<proteinExistence type="predicted"/>
<dbReference type="Proteomes" id="UP000258309">
    <property type="component" value="Unassembled WGS sequence"/>
</dbReference>
<reference evidence="1 2" key="1">
    <citation type="submission" date="2018-05" db="EMBL/GenBank/DDBJ databases">
        <title>Draft genome sequence of Scytalidium lignicola DSM 105466, a ubiquitous saprotrophic fungus.</title>
        <authorList>
            <person name="Buettner E."/>
            <person name="Gebauer A.M."/>
            <person name="Hofrichter M."/>
            <person name="Liers C."/>
            <person name="Kellner H."/>
        </authorList>
    </citation>
    <scope>NUCLEOTIDE SEQUENCE [LARGE SCALE GENOMIC DNA]</scope>
    <source>
        <strain evidence="1 2">DSM 105466</strain>
    </source>
</reference>
<dbReference type="AlphaFoldDB" id="A0A3E2GS92"/>
<sequence length="282" mass="32311">MTVVSAVNPCTLDGDLIHASWRNSDMRLTITMKLHALFAILFWFAVPSSLAKIKDQVNLQWSICDSSPQIVLQKLGKEGGDPNKLDPITYYDTKPPVYTPQGLMFRTKTRAGQEISMVKVRYAEETSNIPHRVVCLWDRYGDNAAYVCKKQAPVDGTRIWSDEQVRFAEHFWSNIVWDELVAFGPYPNPKWKWLKIKGYKAAFDDVAARSLHLMELEVKVPKSKGDLAYQTITKHLRKCSVVLCDHQESKTMRLFRAMGYSPVNNETLCSSRYANFARWPTV</sequence>
<organism evidence="1 2">
    <name type="scientific">Scytalidium lignicola</name>
    <name type="common">Hyphomycete</name>
    <dbReference type="NCBI Taxonomy" id="5539"/>
    <lineage>
        <taxon>Eukaryota</taxon>
        <taxon>Fungi</taxon>
        <taxon>Dikarya</taxon>
        <taxon>Ascomycota</taxon>
        <taxon>Pezizomycotina</taxon>
        <taxon>Leotiomycetes</taxon>
        <taxon>Leotiomycetes incertae sedis</taxon>
        <taxon>Scytalidium</taxon>
    </lineage>
</organism>
<dbReference type="OMA" id="LQWAICD"/>